<evidence type="ECO:0000313" key="6">
    <source>
        <dbReference type="EMBL" id="AHE55216.1"/>
    </source>
</evidence>
<evidence type="ECO:0000256" key="2">
    <source>
        <dbReference type="ARBA" id="ARBA00022692"/>
    </source>
</evidence>
<keyword evidence="2 5" id="KW-0812">Transmembrane</keyword>
<dbReference type="InterPro" id="IPR000292">
    <property type="entry name" value="For/NO2_transpt"/>
</dbReference>
<dbReference type="Proteomes" id="UP000018851">
    <property type="component" value="Chromosome"/>
</dbReference>
<feature type="transmembrane region" description="Helical" evidence="5">
    <location>
        <begin position="100"/>
        <end position="122"/>
    </location>
</feature>
<dbReference type="Gene3D" id="1.20.1080.10">
    <property type="entry name" value="Glycerol uptake facilitator protein"/>
    <property type="match status" value="1"/>
</dbReference>
<dbReference type="KEGG" id="ssan:NX02_17710"/>
<dbReference type="PANTHER" id="PTHR30520">
    <property type="entry name" value="FORMATE TRANSPORTER-RELATED"/>
    <property type="match status" value="1"/>
</dbReference>
<evidence type="ECO:0000256" key="1">
    <source>
        <dbReference type="ARBA" id="ARBA00004141"/>
    </source>
</evidence>
<protein>
    <recommendedName>
        <fullName evidence="8">Transporter (Formate/nitrite transporter family protein)</fullName>
    </recommendedName>
</protein>
<accession>W0ADQ6</accession>
<reference evidence="6 7" key="1">
    <citation type="submission" date="2013-07" db="EMBL/GenBank/DDBJ databases">
        <title>Completed genome of Sphingomonas sanxanigenens NX02.</title>
        <authorList>
            <person name="Ma T."/>
            <person name="Huang H."/>
            <person name="Wu M."/>
            <person name="Li X."/>
            <person name="Li G."/>
        </authorList>
    </citation>
    <scope>NUCLEOTIDE SEQUENCE [LARGE SCALE GENOMIC DNA]</scope>
    <source>
        <strain evidence="6 7">NX02</strain>
    </source>
</reference>
<feature type="transmembrane region" description="Helical" evidence="5">
    <location>
        <begin position="150"/>
        <end position="169"/>
    </location>
</feature>
<name>W0ADQ6_9SPHN</name>
<keyword evidence="4 5" id="KW-0472">Membrane</keyword>
<evidence type="ECO:0000256" key="4">
    <source>
        <dbReference type="ARBA" id="ARBA00023136"/>
    </source>
</evidence>
<comment type="subcellular location">
    <subcellularLocation>
        <location evidence="1">Membrane</location>
        <topology evidence="1">Multi-pass membrane protein</topology>
    </subcellularLocation>
</comment>
<dbReference type="GO" id="GO:0015499">
    <property type="term" value="F:formate transmembrane transporter activity"/>
    <property type="evidence" value="ECO:0007669"/>
    <property type="project" value="TreeGrafter"/>
</dbReference>
<evidence type="ECO:0008006" key="8">
    <source>
        <dbReference type="Google" id="ProtNLM"/>
    </source>
</evidence>
<dbReference type="Pfam" id="PF01226">
    <property type="entry name" value="Form_Nir_trans"/>
    <property type="match status" value="1"/>
</dbReference>
<organism evidence="6 7">
    <name type="scientific">Sphingomonas sanxanigenens DSM 19645 = NX02</name>
    <dbReference type="NCBI Taxonomy" id="1123269"/>
    <lineage>
        <taxon>Bacteria</taxon>
        <taxon>Pseudomonadati</taxon>
        <taxon>Pseudomonadota</taxon>
        <taxon>Alphaproteobacteria</taxon>
        <taxon>Sphingomonadales</taxon>
        <taxon>Sphingomonadaceae</taxon>
        <taxon>Sphingomonas</taxon>
    </lineage>
</organism>
<evidence type="ECO:0000313" key="7">
    <source>
        <dbReference type="Proteomes" id="UP000018851"/>
    </source>
</evidence>
<feature type="transmembrane region" description="Helical" evidence="5">
    <location>
        <begin position="55"/>
        <end position="75"/>
    </location>
</feature>
<dbReference type="HOGENOM" id="CLU_061519_1_0_5"/>
<dbReference type="EMBL" id="CP006644">
    <property type="protein sequence ID" value="AHE55216.1"/>
    <property type="molecule type" value="Genomic_DNA"/>
</dbReference>
<dbReference type="GO" id="GO:0005886">
    <property type="term" value="C:plasma membrane"/>
    <property type="evidence" value="ECO:0007669"/>
    <property type="project" value="TreeGrafter"/>
</dbReference>
<dbReference type="InterPro" id="IPR023271">
    <property type="entry name" value="Aquaporin-like"/>
</dbReference>
<evidence type="ECO:0000256" key="3">
    <source>
        <dbReference type="ARBA" id="ARBA00022989"/>
    </source>
</evidence>
<dbReference type="PANTHER" id="PTHR30520:SF2">
    <property type="entry name" value="INNER MEMBRANE PROTEIN YFDC"/>
    <property type="match status" value="1"/>
</dbReference>
<proteinExistence type="predicted"/>
<evidence type="ECO:0000256" key="5">
    <source>
        <dbReference type="SAM" id="Phobius"/>
    </source>
</evidence>
<keyword evidence="7" id="KW-1185">Reference proteome</keyword>
<feature type="transmembrane region" description="Helical" evidence="5">
    <location>
        <begin position="219"/>
        <end position="239"/>
    </location>
</feature>
<keyword evidence="3 5" id="KW-1133">Transmembrane helix</keyword>
<dbReference type="PATRIC" id="fig|1123269.5.peg.3469"/>
<dbReference type="STRING" id="1123269.NX02_17710"/>
<dbReference type="eggNOG" id="COG2116">
    <property type="taxonomic scope" value="Bacteria"/>
</dbReference>
<feature type="transmembrane region" description="Helical" evidence="5">
    <location>
        <begin position="20"/>
        <end position="43"/>
    </location>
</feature>
<dbReference type="AlphaFoldDB" id="W0ADQ6"/>
<feature type="transmembrane region" description="Helical" evidence="5">
    <location>
        <begin position="181"/>
        <end position="207"/>
    </location>
</feature>
<gene>
    <name evidence="6" type="ORF">NX02_17710</name>
</gene>
<sequence>MVVHEVVRLQGEEELVRPVPALLLSGLAAGIAISASLLAELYLRMRLPDTRWAELVFLAGYPVGYIIVIMGRLQLFTESTVTAVLPLAARPTWAKAGQLLRLWGCVLFANLVGVVIVAWLMAHEVVITREQHVAAVDILSKLTLQEGTKTLTLGIPAGFLMAAIAWILPSAKGSEFWVITLLTYVIALGGFSHVVTGSSQVAFLWLSGHMPLGEALTDFVLPALAGNIIGGAGLFGLLAHGQMRSDAAGVDEG</sequence>